<dbReference type="GO" id="GO:0003677">
    <property type="term" value="F:DNA binding"/>
    <property type="evidence" value="ECO:0007669"/>
    <property type="project" value="UniProtKB-KW"/>
</dbReference>
<dbReference type="SMART" id="SM00422">
    <property type="entry name" value="HTH_MERR"/>
    <property type="match status" value="1"/>
</dbReference>
<evidence type="ECO:0000256" key="1">
    <source>
        <dbReference type="ARBA" id="ARBA00023125"/>
    </source>
</evidence>
<dbReference type="RefSeq" id="WP_285487400.1">
    <property type="nucleotide sequence ID" value="NZ_BSTI01000006.1"/>
</dbReference>
<sequence>MRIGEVAALAGVSTRTVRHYHHIGLLPEPRRRGNGYRSYDLRDLVLLLRARRLTELGLGLDEVRDALADDSGVELAEILAELDADLAAQQHRLQVQRDRIAAVLAAGGETRSPELVAALKELTAVLGPDHPGLEREKLIAEHVDATTPDHAPYVWAVYRKILADSDLRERIVEVNRRFEQLADLASTDPAVDDLARDAGSYGQAIKSFLPPELGEEAGDPAAARRLLATVTAGMAPAQARCLTLMFEYWQAGA</sequence>
<comment type="caution">
    <text evidence="3">The sequence shown here is derived from an EMBL/GenBank/DDBJ whole genome shotgun (WGS) entry which is preliminary data.</text>
</comment>
<dbReference type="PANTHER" id="PTHR30204">
    <property type="entry name" value="REDOX-CYCLING DRUG-SENSING TRANSCRIPTIONAL ACTIVATOR SOXR"/>
    <property type="match status" value="1"/>
</dbReference>
<keyword evidence="1" id="KW-0238">DNA-binding</keyword>
<dbReference type="PROSITE" id="PS50937">
    <property type="entry name" value="HTH_MERR_2"/>
    <property type="match status" value="1"/>
</dbReference>
<name>A0A9W6VGP7_9PSEU</name>
<keyword evidence="4" id="KW-1185">Reference proteome</keyword>
<feature type="domain" description="HTH merR-type" evidence="2">
    <location>
        <begin position="1"/>
        <end position="69"/>
    </location>
</feature>
<dbReference type="CDD" id="cd00592">
    <property type="entry name" value="HTH_MerR-like"/>
    <property type="match status" value="1"/>
</dbReference>
<dbReference type="Proteomes" id="UP001165136">
    <property type="component" value="Unassembled WGS sequence"/>
</dbReference>
<evidence type="ECO:0000259" key="2">
    <source>
        <dbReference type="PROSITE" id="PS50937"/>
    </source>
</evidence>
<dbReference type="Pfam" id="PF13411">
    <property type="entry name" value="MerR_1"/>
    <property type="match status" value="1"/>
</dbReference>
<evidence type="ECO:0000313" key="3">
    <source>
        <dbReference type="EMBL" id="GLY66682.1"/>
    </source>
</evidence>
<dbReference type="InterPro" id="IPR047057">
    <property type="entry name" value="MerR_fam"/>
</dbReference>
<dbReference type="InterPro" id="IPR009061">
    <property type="entry name" value="DNA-bd_dom_put_sf"/>
</dbReference>
<dbReference type="SUPFAM" id="SSF46955">
    <property type="entry name" value="Putative DNA-binding domain"/>
    <property type="match status" value="1"/>
</dbReference>
<dbReference type="PRINTS" id="PR00040">
    <property type="entry name" value="HTHMERR"/>
</dbReference>
<reference evidence="3" key="1">
    <citation type="submission" date="2023-03" db="EMBL/GenBank/DDBJ databases">
        <title>Amycolatopsis taiwanensis NBRC 103393.</title>
        <authorList>
            <person name="Ichikawa N."/>
            <person name="Sato H."/>
            <person name="Tonouchi N."/>
        </authorList>
    </citation>
    <scope>NUCLEOTIDE SEQUENCE</scope>
    <source>
        <strain evidence="3">NBRC 103393</strain>
    </source>
</reference>
<gene>
    <name evidence="3" type="ORF">Atai01_33010</name>
</gene>
<evidence type="ECO:0000313" key="4">
    <source>
        <dbReference type="Proteomes" id="UP001165136"/>
    </source>
</evidence>
<protein>
    <submittedName>
        <fullName evidence="3">MerR family transcriptional regulator</fullName>
    </submittedName>
</protein>
<proteinExistence type="predicted"/>
<dbReference type="Gene3D" id="1.10.1660.10">
    <property type="match status" value="1"/>
</dbReference>
<dbReference type="AlphaFoldDB" id="A0A9W6VGP7"/>
<dbReference type="PANTHER" id="PTHR30204:SF93">
    <property type="entry name" value="HTH MERR-TYPE DOMAIN-CONTAINING PROTEIN"/>
    <property type="match status" value="1"/>
</dbReference>
<organism evidence="3 4">
    <name type="scientific">Amycolatopsis taiwanensis</name>
    <dbReference type="NCBI Taxonomy" id="342230"/>
    <lineage>
        <taxon>Bacteria</taxon>
        <taxon>Bacillati</taxon>
        <taxon>Actinomycetota</taxon>
        <taxon>Actinomycetes</taxon>
        <taxon>Pseudonocardiales</taxon>
        <taxon>Pseudonocardiaceae</taxon>
        <taxon>Amycolatopsis</taxon>
    </lineage>
</organism>
<dbReference type="InterPro" id="IPR000551">
    <property type="entry name" value="MerR-type_HTH_dom"/>
</dbReference>
<accession>A0A9W6VGP7</accession>
<dbReference type="GO" id="GO:0003700">
    <property type="term" value="F:DNA-binding transcription factor activity"/>
    <property type="evidence" value="ECO:0007669"/>
    <property type="project" value="InterPro"/>
</dbReference>
<dbReference type="EMBL" id="BSTI01000006">
    <property type="protein sequence ID" value="GLY66682.1"/>
    <property type="molecule type" value="Genomic_DNA"/>
</dbReference>